<reference evidence="1 2" key="1">
    <citation type="journal article" date="2016" name="Nat. Commun.">
        <title>Thousands of microbial genomes shed light on interconnected biogeochemical processes in an aquifer system.</title>
        <authorList>
            <person name="Anantharaman K."/>
            <person name="Brown C.T."/>
            <person name="Hug L.A."/>
            <person name="Sharon I."/>
            <person name="Castelle C.J."/>
            <person name="Probst A.J."/>
            <person name="Thomas B.C."/>
            <person name="Singh A."/>
            <person name="Wilkins M.J."/>
            <person name="Karaoz U."/>
            <person name="Brodie E.L."/>
            <person name="Williams K.H."/>
            <person name="Hubbard S.S."/>
            <person name="Banfield J.F."/>
        </authorList>
    </citation>
    <scope>NUCLEOTIDE SEQUENCE [LARGE SCALE GENOMIC DNA]</scope>
</reference>
<sequence length="63" mass="7290">MPPKLFSKVESVVSSHNYSSVSEFIRDAIRAWEEEQLYQSVLQSEKEFAQGKGKKLRSLKNLM</sequence>
<dbReference type="InterPro" id="IPR010985">
    <property type="entry name" value="Ribbon_hlx_hlx"/>
</dbReference>
<dbReference type="Gene3D" id="1.10.1220.10">
    <property type="entry name" value="Met repressor-like"/>
    <property type="match status" value="1"/>
</dbReference>
<dbReference type="EMBL" id="MFTI01000001">
    <property type="protein sequence ID" value="OGI61319.1"/>
    <property type="molecule type" value="Genomic_DNA"/>
</dbReference>
<dbReference type="Proteomes" id="UP000177869">
    <property type="component" value="Unassembled WGS sequence"/>
</dbReference>
<dbReference type="CDD" id="cd22231">
    <property type="entry name" value="RHH_NikR_HicB-like"/>
    <property type="match status" value="1"/>
</dbReference>
<comment type="caution">
    <text evidence="1">The sequence shown here is derived from an EMBL/GenBank/DDBJ whole genome shotgun (WGS) entry which is preliminary data.</text>
</comment>
<dbReference type="STRING" id="1801732.A2814_00790"/>
<evidence type="ECO:0008006" key="3">
    <source>
        <dbReference type="Google" id="ProtNLM"/>
    </source>
</evidence>
<organism evidence="1 2">
    <name type="scientific">Candidatus Nomurabacteria bacterium RIFCSPHIGHO2_01_FULL_38_19</name>
    <dbReference type="NCBI Taxonomy" id="1801732"/>
    <lineage>
        <taxon>Bacteria</taxon>
        <taxon>Candidatus Nomuraibacteriota</taxon>
    </lineage>
</organism>
<evidence type="ECO:0000313" key="1">
    <source>
        <dbReference type="EMBL" id="OGI61319.1"/>
    </source>
</evidence>
<accession>A0A1F6UVE9</accession>
<name>A0A1F6UVE9_9BACT</name>
<evidence type="ECO:0000313" key="2">
    <source>
        <dbReference type="Proteomes" id="UP000177869"/>
    </source>
</evidence>
<proteinExistence type="predicted"/>
<protein>
    <recommendedName>
        <fullName evidence="3">Ribbon-helix-helix protein CopG domain-containing protein</fullName>
    </recommendedName>
</protein>
<dbReference type="AlphaFoldDB" id="A0A1F6UVE9"/>
<gene>
    <name evidence="1" type="ORF">A2814_00790</name>
</gene>
<dbReference type="SUPFAM" id="SSF47598">
    <property type="entry name" value="Ribbon-helix-helix"/>
    <property type="match status" value="1"/>
</dbReference>
<dbReference type="InterPro" id="IPR013321">
    <property type="entry name" value="Arc_rbn_hlx_hlx"/>
</dbReference>
<dbReference type="GO" id="GO:0006355">
    <property type="term" value="P:regulation of DNA-templated transcription"/>
    <property type="evidence" value="ECO:0007669"/>
    <property type="project" value="InterPro"/>
</dbReference>